<name>A0A9X2HCZ6_9MICC</name>
<accession>A0A9X2HCZ6</accession>
<feature type="compositionally biased region" description="Pro residues" evidence="1">
    <location>
        <begin position="38"/>
        <end position="51"/>
    </location>
</feature>
<evidence type="ECO:0000256" key="1">
    <source>
        <dbReference type="SAM" id="MobiDB-lite"/>
    </source>
</evidence>
<sequence length="122" mass="12560">MPSRSGPAAALSTAPLATAASRPPPTAPIPTPAAAAPSPRPRPPPVEPPPSTRWISPGFITSARVAERARSSGREEAGRSEAGNSASNRERTSSRCSGERRPKASRLTCSSCSGGAVRVRYS</sequence>
<evidence type="ECO:0000313" key="2">
    <source>
        <dbReference type="EMBL" id="MCP3424864.1"/>
    </source>
</evidence>
<gene>
    <name evidence="2" type="ORF">NBM05_02155</name>
</gene>
<dbReference type="AlphaFoldDB" id="A0A9X2HCZ6"/>
<evidence type="ECO:0000313" key="3">
    <source>
        <dbReference type="Proteomes" id="UP001139502"/>
    </source>
</evidence>
<comment type="caution">
    <text evidence="2">The sequence shown here is derived from an EMBL/GenBank/DDBJ whole genome shotgun (WGS) entry which is preliminary data.</text>
</comment>
<feature type="compositionally biased region" description="Basic and acidic residues" evidence="1">
    <location>
        <begin position="65"/>
        <end position="79"/>
    </location>
</feature>
<keyword evidence="3" id="KW-1185">Reference proteome</keyword>
<reference evidence="2" key="1">
    <citation type="submission" date="2022-06" db="EMBL/GenBank/DDBJ databases">
        <title>Rothia sp. isolated from sandalwood seedling.</title>
        <authorList>
            <person name="Tuikhar N."/>
            <person name="Kirdat K."/>
            <person name="Thorat V."/>
            <person name="Swetha P."/>
            <person name="Padma S."/>
            <person name="Sundararaj R."/>
            <person name="Yadav A."/>
        </authorList>
    </citation>
    <scope>NUCLEOTIDE SEQUENCE</scope>
    <source>
        <strain evidence="2">AR01</strain>
    </source>
</reference>
<dbReference type="RefSeq" id="WP_254164801.1">
    <property type="nucleotide sequence ID" value="NZ_JANAFB010000003.1"/>
</dbReference>
<organism evidence="2 3">
    <name type="scientific">Rothia santali</name>
    <dbReference type="NCBI Taxonomy" id="2949643"/>
    <lineage>
        <taxon>Bacteria</taxon>
        <taxon>Bacillati</taxon>
        <taxon>Actinomycetota</taxon>
        <taxon>Actinomycetes</taxon>
        <taxon>Micrococcales</taxon>
        <taxon>Micrococcaceae</taxon>
        <taxon>Rothia</taxon>
    </lineage>
</organism>
<feature type="compositionally biased region" description="Pro residues" evidence="1">
    <location>
        <begin position="22"/>
        <end position="31"/>
    </location>
</feature>
<feature type="compositionally biased region" description="Low complexity" evidence="1">
    <location>
        <begin position="7"/>
        <end position="21"/>
    </location>
</feature>
<dbReference type="EMBL" id="JANAFB010000003">
    <property type="protein sequence ID" value="MCP3424864.1"/>
    <property type="molecule type" value="Genomic_DNA"/>
</dbReference>
<feature type="compositionally biased region" description="Basic and acidic residues" evidence="1">
    <location>
        <begin position="88"/>
        <end position="102"/>
    </location>
</feature>
<dbReference type="Proteomes" id="UP001139502">
    <property type="component" value="Unassembled WGS sequence"/>
</dbReference>
<protein>
    <submittedName>
        <fullName evidence="2">Uncharacterized protein</fullName>
    </submittedName>
</protein>
<proteinExistence type="predicted"/>
<feature type="region of interest" description="Disordered" evidence="1">
    <location>
        <begin position="1"/>
        <end position="111"/>
    </location>
</feature>